<dbReference type="SMART" id="SM00213">
    <property type="entry name" value="UBQ"/>
    <property type="match status" value="1"/>
</dbReference>
<reference evidence="2" key="2">
    <citation type="submission" date="2025-08" db="UniProtKB">
        <authorList>
            <consortium name="Ensembl"/>
        </authorList>
    </citation>
    <scope>IDENTIFICATION</scope>
</reference>
<dbReference type="Ensembl" id="ENSSAUT00010020162.1">
    <property type="protein sequence ID" value="ENSSAUP00010019058.1"/>
    <property type="gene ID" value="ENSSAUG00010008612.1"/>
</dbReference>
<dbReference type="InterPro" id="IPR019954">
    <property type="entry name" value="Ubiquitin_CS"/>
</dbReference>
<evidence type="ECO:0000259" key="1">
    <source>
        <dbReference type="PROSITE" id="PS50053"/>
    </source>
</evidence>
<sequence length="85" mass="9823">LERIMKVKVCDCETERTIVLSVTEEQLKRITVLQLKKKIQSVFGIPEDHQRLIFAGQQLEDHRLLSDCGVKHEDTIHMAIRLRGG</sequence>
<dbReference type="AlphaFoldDB" id="A0A671UYR7"/>
<reference evidence="2" key="1">
    <citation type="submission" date="2021-04" db="EMBL/GenBank/DDBJ databases">
        <authorList>
            <consortium name="Wellcome Sanger Institute Data Sharing"/>
        </authorList>
    </citation>
    <scope>NUCLEOTIDE SEQUENCE [LARGE SCALE GENOMIC DNA]</scope>
</reference>
<dbReference type="InterPro" id="IPR029071">
    <property type="entry name" value="Ubiquitin-like_domsf"/>
</dbReference>
<dbReference type="InterPro" id="IPR000626">
    <property type="entry name" value="Ubiquitin-like_dom"/>
</dbReference>
<dbReference type="Pfam" id="PF00240">
    <property type="entry name" value="ubiquitin"/>
    <property type="match status" value="1"/>
</dbReference>
<proteinExistence type="predicted"/>
<dbReference type="InterPro" id="IPR050158">
    <property type="entry name" value="Ubiquitin_ubiquitin-like"/>
</dbReference>
<dbReference type="OMA" id="CDCETER"/>
<name>A0A671UYR7_SPAAU</name>
<dbReference type="Gene3D" id="3.10.20.90">
    <property type="entry name" value="Phosphatidylinositol 3-kinase Catalytic Subunit, Chain A, domain 1"/>
    <property type="match status" value="1"/>
</dbReference>
<dbReference type="PANTHER" id="PTHR10666">
    <property type="entry name" value="UBIQUITIN"/>
    <property type="match status" value="1"/>
</dbReference>
<organism evidence="2 3">
    <name type="scientific">Sparus aurata</name>
    <name type="common">Gilthead sea bream</name>
    <dbReference type="NCBI Taxonomy" id="8175"/>
    <lineage>
        <taxon>Eukaryota</taxon>
        <taxon>Metazoa</taxon>
        <taxon>Chordata</taxon>
        <taxon>Craniata</taxon>
        <taxon>Vertebrata</taxon>
        <taxon>Euteleostomi</taxon>
        <taxon>Actinopterygii</taxon>
        <taxon>Neopterygii</taxon>
        <taxon>Teleostei</taxon>
        <taxon>Neoteleostei</taxon>
        <taxon>Acanthomorphata</taxon>
        <taxon>Eupercaria</taxon>
        <taxon>Spariformes</taxon>
        <taxon>Sparidae</taxon>
        <taxon>Sparus</taxon>
    </lineage>
</organism>
<reference evidence="2" key="3">
    <citation type="submission" date="2025-09" db="UniProtKB">
        <authorList>
            <consortium name="Ensembl"/>
        </authorList>
    </citation>
    <scope>IDENTIFICATION</scope>
</reference>
<dbReference type="PROSITE" id="PS50053">
    <property type="entry name" value="UBIQUITIN_2"/>
    <property type="match status" value="1"/>
</dbReference>
<protein>
    <recommendedName>
        <fullName evidence="1">Ubiquitin-like domain-containing protein</fullName>
    </recommendedName>
</protein>
<dbReference type="InterPro" id="IPR019956">
    <property type="entry name" value="Ubiquitin_dom"/>
</dbReference>
<evidence type="ECO:0000313" key="2">
    <source>
        <dbReference type="Ensembl" id="ENSSAUP00010019058.1"/>
    </source>
</evidence>
<dbReference type="PRINTS" id="PR00348">
    <property type="entry name" value="UBIQUITIN"/>
</dbReference>
<dbReference type="GeneTree" id="ENSGT01120000273238"/>
<dbReference type="Proteomes" id="UP000472265">
    <property type="component" value="Chromosome 10"/>
</dbReference>
<dbReference type="InParanoid" id="A0A671UYR7"/>
<keyword evidence="3" id="KW-1185">Reference proteome</keyword>
<feature type="domain" description="Ubiquitin-like" evidence="1">
    <location>
        <begin position="31"/>
        <end position="85"/>
    </location>
</feature>
<accession>A0A671UYR7</accession>
<evidence type="ECO:0000313" key="3">
    <source>
        <dbReference type="Proteomes" id="UP000472265"/>
    </source>
</evidence>
<dbReference type="PROSITE" id="PS00299">
    <property type="entry name" value="UBIQUITIN_1"/>
    <property type="match status" value="1"/>
</dbReference>
<dbReference type="SUPFAM" id="SSF54236">
    <property type="entry name" value="Ubiquitin-like"/>
    <property type="match status" value="1"/>
</dbReference>